<dbReference type="InterPro" id="IPR041921">
    <property type="entry name" value="NuoE_N"/>
</dbReference>
<evidence type="ECO:0000256" key="1">
    <source>
        <dbReference type="ARBA" id="ARBA00010643"/>
    </source>
</evidence>
<dbReference type="InterPro" id="IPR036249">
    <property type="entry name" value="Thioredoxin-like_sf"/>
</dbReference>
<name>A0A6J5ZH26_9ZZZZ</name>
<evidence type="ECO:0000256" key="5">
    <source>
        <dbReference type="ARBA" id="ARBA00023014"/>
    </source>
</evidence>
<dbReference type="PANTHER" id="PTHR10371">
    <property type="entry name" value="NADH DEHYDROGENASE UBIQUINONE FLAVOPROTEIN 2, MITOCHONDRIAL"/>
    <property type="match status" value="1"/>
</dbReference>
<evidence type="ECO:0000256" key="2">
    <source>
        <dbReference type="ARBA" id="ARBA00022714"/>
    </source>
</evidence>
<accession>A0A6J5ZH26</accession>
<keyword evidence="2" id="KW-0001">2Fe-2S</keyword>
<dbReference type="PANTHER" id="PTHR10371:SF3">
    <property type="entry name" value="NADH DEHYDROGENASE [UBIQUINONE] FLAVOPROTEIN 2, MITOCHONDRIAL"/>
    <property type="match status" value="1"/>
</dbReference>
<evidence type="ECO:0000256" key="4">
    <source>
        <dbReference type="ARBA" id="ARBA00023004"/>
    </source>
</evidence>
<comment type="similarity">
    <text evidence="1">Belongs to the complex I 24 kDa subunit family.</text>
</comment>
<dbReference type="GO" id="GO:0003954">
    <property type="term" value="F:NADH dehydrogenase activity"/>
    <property type="evidence" value="ECO:0007669"/>
    <property type="project" value="TreeGrafter"/>
</dbReference>
<dbReference type="FunFam" id="1.10.10.1590:FF:000001">
    <property type="entry name" value="NADH-quinone oxidoreductase subunit E"/>
    <property type="match status" value="1"/>
</dbReference>
<dbReference type="CDD" id="cd03064">
    <property type="entry name" value="TRX_Fd_NuoE"/>
    <property type="match status" value="1"/>
</dbReference>
<reference evidence="7" key="1">
    <citation type="submission" date="2020-05" db="EMBL/GenBank/DDBJ databases">
        <authorList>
            <person name="Chiriac C."/>
            <person name="Salcher M."/>
            <person name="Ghai R."/>
            <person name="Kavagutti S V."/>
        </authorList>
    </citation>
    <scope>NUCLEOTIDE SEQUENCE</scope>
</reference>
<proteinExistence type="inferred from homology"/>
<dbReference type="AlphaFoldDB" id="A0A6J5ZH26"/>
<dbReference type="Pfam" id="PF01257">
    <property type="entry name" value="2Fe-2S_thioredx"/>
    <property type="match status" value="1"/>
</dbReference>
<dbReference type="EMBL" id="CAESAJ010000126">
    <property type="protein sequence ID" value="CAB4341874.1"/>
    <property type="molecule type" value="Genomic_DNA"/>
</dbReference>
<gene>
    <name evidence="7" type="ORF">UFOPK3770_01031</name>
</gene>
<dbReference type="GO" id="GO:0051537">
    <property type="term" value="F:2 iron, 2 sulfur cluster binding"/>
    <property type="evidence" value="ECO:0007669"/>
    <property type="project" value="UniProtKB-KW"/>
</dbReference>
<dbReference type="GO" id="GO:0046872">
    <property type="term" value="F:metal ion binding"/>
    <property type="evidence" value="ECO:0007669"/>
    <property type="project" value="UniProtKB-KW"/>
</dbReference>
<protein>
    <submittedName>
        <fullName evidence="7">Unannotated protein</fullName>
    </submittedName>
</protein>
<comment type="cofactor">
    <cofactor evidence="6">
        <name>[2Fe-2S] cluster</name>
        <dbReference type="ChEBI" id="CHEBI:190135"/>
    </cofactor>
</comment>
<dbReference type="PIRSF" id="PIRSF000216">
    <property type="entry name" value="NADH_DH_24kDa"/>
    <property type="match status" value="1"/>
</dbReference>
<evidence type="ECO:0000256" key="3">
    <source>
        <dbReference type="ARBA" id="ARBA00022723"/>
    </source>
</evidence>
<dbReference type="NCBIfam" id="TIGR01958">
    <property type="entry name" value="nuoE_fam"/>
    <property type="match status" value="1"/>
</dbReference>
<sequence>MTFSEKTRTHAAEIISRYPQSRSALLPLLHLVQSEEGYVSNDGIAFCAEVLELTTADVAAVATFYTMYHRKPAGEYHIGVCINPGCGILGGDAIWSALCDRLGIGHDEVTEDGKISLERIECQAACTHAPVMTANWEFLDNMTPESALEAVASLRRGEPVRSTRGPIIPTFKENEALLAGIDDGLVNEGSQADDLMLAGLRRAKDLGQKAPEGKQ</sequence>
<organism evidence="7">
    <name type="scientific">freshwater metagenome</name>
    <dbReference type="NCBI Taxonomy" id="449393"/>
    <lineage>
        <taxon>unclassified sequences</taxon>
        <taxon>metagenomes</taxon>
        <taxon>ecological metagenomes</taxon>
    </lineage>
</organism>
<dbReference type="InterPro" id="IPR002023">
    <property type="entry name" value="NuoE-like"/>
</dbReference>
<dbReference type="NCBIfam" id="NF005721">
    <property type="entry name" value="PRK07539.1-1"/>
    <property type="match status" value="1"/>
</dbReference>
<keyword evidence="4" id="KW-0408">Iron</keyword>
<evidence type="ECO:0000256" key="6">
    <source>
        <dbReference type="ARBA" id="ARBA00034078"/>
    </source>
</evidence>
<dbReference type="Gene3D" id="3.40.30.10">
    <property type="entry name" value="Glutaredoxin"/>
    <property type="match status" value="1"/>
</dbReference>
<dbReference type="SUPFAM" id="SSF52833">
    <property type="entry name" value="Thioredoxin-like"/>
    <property type="match status" value="1"/>
</dbReference>
<keyword evidence="5" id="KW-0411">Iron-sulfur</keyword>
<dbReference type="Gene3D" id="1.10.10.1590">
    <property type="entry name" value="NADH-quinone oxidoreductase subunit E"/>
    <property type="match status" value="1"/>
</dbReference>
<evidence type="ECO:0000313" key="7">
    <source>
        <dbReference type="EMBL" id="CAB4341874.1"/>
    </source>
</evidence>
<keyword evidence="3" id="KW-0479">Metal-binding</keyword>
<dbReference type="InterPro" id="IPR042128">
    <property type="entry name" value="NuoE_dom"/>
</dbReference>